<dbReference type="EC" id="3.1.-.-" evidence="8"/>
<keyword evidence="8" id="KW-0800">Toxin</keyword>
<evidence type="ECO:0000256" key="7">
    <source>
        <dbReference type="ARBA" id="ARBA00038093"/>
    </source>
</evidence>
<dbReference type="GO" id="GO:0016787">
    <property type="term" value="F:hydrolase activity"/>
    <property type="evidence" value="ECO:0007669"/>
    <property type="project" value="UniProtKB-KW"/>
</dbReference>
<evidence type="ECO:0000256" key="3">
    <source>
        <dbReference type="ARBA" id="ARBA00022722"/>
    </source>
</evidence>
<reference evidence="10 11" key="1">
    <citation type="submission" date="2020-07" db="EMBL/GenBank/DDBJ databases">
        <title>Sequencing the genomes of 1000 actinobacteria strains.</title>
        <authorList>
            <person name="Klenk H.-P."/>
        </authorList>
    </citation>
    <scope>NUCLEOTIDE SEQUENCE [LARGE SCALE GENOMIC DNA]</scope>
    <source>
        <strain evidence="10 11">CXB654</strain>
    </source>
</reference>
<dbReference type="CDD" id="cd18746">
    <property type="entry name" value="PIN_VapC4-5_FitB-like"/>
    <property type="match status" value="1"/>
</dbReference>
<comment type="similarity">
    <text evidence="7 8">Belongs to the PINc/VapC protein family.</text>
</comment>
<keyword evidence="4 8" id="KW-0479">Metal-binding</keyword>
<dbReference type="AlphaFoldDB" id="A0A852TR92"/>
<evidence type="ECO:0000313" key="11">
    <source>
        <dbReference type="Proteomes" id="UP000589036"/>
    </source>
</evidence>
<feature type="binding site" evidence="8">
    <location>
        <position position="101"/>
    </location>
    <ligand>
        <name>Mg(2+)</name>
        <dbReference type="ChEBI" id="CHEBI:18420"/>
    </ligand>
</feature>
<dbReference type="RefSeq" id="WP_179642241.1">
    <property type="nucleotide sequence ID" value="NZ_BAAAYY010000024.1"/>
</dbReference>
<protein>
    <recommendedName>
        <fullName evidence="8">Ribonuclease VapC</fullName>
        <shortName evidence="8">RNase VapC</shortName>
        <ecNumber evidence="8">3.1.-.-</ecNumber>
    </recommendedName>
    <alternativeName>
        <fullName evidence="8">Toxin VapC</fullName>
    </alternativeName>
</protein>
<dbReference type="InterPro" id="IPR029060">
    <property type="entry name" value="PIN-like_dom_sf"/>
</dbReference>
<keyword evidence="3 8" id="KW-0540">Nuclease</keyword>
<dbReference type="InterPro" id="IPR022907">
    <property type="entry name" value="VapC_family"/>
</dbReference>
<feature type="binding site" evidence="8">
    <location>
        <position position="6"/>
    </location>
    <ligand>
        <name>Mg(2+)</name>
        <dbReference type="ChEBI" id="CHEBI:18420"/>
    </ligand>
</feature>
<name>A0A852TR92_9ACTN</name>
<evidence type="ECO:0000256" key="2">
    <source>
        <dbReference type="ARBA" id="ARBA00022649"/>
    </source>
</evidence>
<dbReference type="Gene3D" id="3.40.50.1010">
    <property type="entry name" value="5'-nuclease"/>
    <property type="match status" value="1"/>
</dbReference>
<comment type="caution">
    <text evidence="10">The sequence shown here is derived from an EMBL/GenBank/DDBJ whole genome shotgun (WGS) entry which is preliminary data.</text>
</comment>
<evidence type="ECO:0000256" key="4">
    <source>
        <dbReference type="ARBA" id="ARBA00022723"/>
    </source>
</evidence>
<dbReference type="GO" id="GO:0000287">
    <property type="term" value="F:magnesium ion binding"/>
    <property type="evidence" value="ECO:0007669"/>
    <property type="project" value="UniProtKB-UniRule"/>
</dbReference>
<feature type="domain" description="PIN" evidence="9">
    <location>
        <begin position="3"/>
        <end position="121"/>
    </location>
</feature>
<dbReference type="PANTHER" id="PTHR33653:SF1">
    <property type="entry name" value="RIBONUCLEASE VAPC2"/>
    <property type="match status" value="1"/>
</dbReference>
<comment type="function">
    <text evidence="8">Toxic component of a toxin-antitoxin (TA) system. An RNase.</text>
</comment>
<evidence type="ECO:0000256" key="8">
    <source>
        <dbReference type="HAMAP-Rule" id="MF_00265"/>
    </source>
</evidence>
<comment type="cofactor">
    <cofactor evidence="1 8">
        <name>Mg(2+)</name>
        <dbReference type="ChEBI" id="CHEBI:18420"/>
    </cofactor>
</comment>
<dbReference type="GO" id="GO:0004540">
    <property type="term" value="F:RNA nuclease activity"/>
    <property type="evidence" value="ECO:0007669"/>
    <property type="project" value="InterPro"/>
</dbReference>
<dbReference type="PANTHER" id="PTHR33653">
    <property type="entry name" value="RIBONUCLEASE VAPC2"/>
    <property type="match status" value="1"/>
</dbReference>
<dbReference type="HAMAP" id="MF_00265">
    <property type="entry name" value="VapC_Nob1"/>
    <property type="match status" value="1"/>
</dbReference>
<proteinExistence type="inferred from homology"/>
<evidence type="ECO:0000313" key="10">
    <source>
        <dbReference type="EMBL" id="NYE46081.1"/>
    </source>
</evidence>
<evidence type="ECO:0000256" key="6">
    <source>
        <dbReference type="ARBA" id="ARBA00022842"/>
    </source>
</evidence>
<evidence type="ECO:0000259" key="9">
    <source>
        <dbReference type="Pfam" id="PF01850"/>
    </source>
</evidence>
<accession>A0A852TR92</accession>
<dbReference type="GO" id="GO:0090729">
    <property type="term" value="F:toxin activity"/>
    <property type="evidence" value="ECO:0007669"/>
    <property type="project" value="UniProtKB-KW"/>
</dbReference>
<keyword evidence="11" id="KW-1185">Reference proteome</keyword>
<keyword evidence="2 8" id="KW-1277">Toxin-antitoxin system</keyword>
<dbReference type="SUPFAM" id="SSF88723">
    <property type="entry name" value="PIN domain-like"/>
    <property type="match status" value="1"/>
</dbReference>
<gene>
    <name evidence="8" type="primary">vapC</name>
    <name evidence="10" type="ORF">HDA32_001201</name>
</gene>
<dbReference type="Proteomes" id="UP000589036">
    <property type="component" value="Unassembled WGS sequence"/>
</dbReference>
<dbReference type="InterPro" id="IPR050556">
    <property type="entry name" value="Type_II_TA_system_RNase"/>
</dbReference>
<keyword evidence="5 8" id="KW-0378">Hydrolase</keyword>
<keyword evidence="6 8" id="KW-0460">Magnesium</keyword>
<dbReference type="Pfam" id="PF01850">
    <property type="entry name" value="PIN"/>
    <property type="match status" value="1"/>
</dbReference>
<dbReference type="EMBL" id="JACCCC010000001">
    <property type="protein sequence ID" value="NYE46081.1"/>
    <property type="molecule type" value="Genomic_DNA"/>
</dbReference>
<dbReference type="InterPro" id="IPR002716">
    <property type="entry name" value="PIN_dom"/>
</dbReference>
<evidence type="ECO:0000256" key="5">
    <source>
        <dbReference type="ARBA" id="ARBA00022801"/>
    </source>
</evidence>
<evidence type="ECO:0000256" key="1">
    <source>
        <dbReference type="ARBA" id="ARBA00001946"/>
    </source>
</evidence>
<organism evidence="10 11">
    <name type="scientific">Spinactinospora alkalitolerans</name>
    <dbReference type="NCBI Taxonomy" id="687207"/>
    <lineage>
        <taxon>Bacteria</taxon>
        <taxon>Bacillati</taxon>
        <taxon>Actinomycetota</taxon>
        <taxon>Actinomycetes</taxon>
        <taxon>Streptosporangiales</taxon>
        <taxon>Nocardiopsidaceae</taxon>
        <taxon>Spinactinospora</taxon>
    </lineage>
</organism>
<sequence>MSYLLDTNVVSELRKKRPDPHVADWIQTVPNNEIRVSVLVLGELRLGVEQKRRRDPAQAEALERWLDGIETAYADRIVPITADVAQEWGRLNVPDPISTVDGLMAATAKVHGWTLVTRNTKDVAHSGAKVIDPFTPET</sequence>